<dbReference type="EMBL" id="CAXIEN010000621">
    <property type="protein sequence ID" value="CAL1301098.1"/>
    <property type="molecule type" value="Genomic_DNA"/>
</dbReference>
<dbReference type="Proteomes" id="UP001497382">
    <property type="component" value="Unassembled WGS sequence"/>
</dbReference>
<keyword evidence="2" id="KW-0812">Transmembrane</keyword>
<sequence length="166" mass="18960">EPADRSDDGRWGRPRWLPATMDGGGGPGGCPRRWTVGAAQVAARDDGRWGRPRWLPATMVPSTHISVQFEEPEPPMSPFIWLAALFRTHFLFFPGSVMGAYKFRKDSGTTTHLIRWDENKVMSVEDKWWCGVWPTFVYVFEKVSWCQSTSMEFLTWEVLSICNGKS</sequence>
<evidence type="ECO:0000256" key="2">
    <source>
        <dbReference type="SAM" id="Phobius"/>
    </source>
</evidence>
<keyword evidence="2" id="KW-0472">Membrane</keyword>
<feature type="transmembrane region" description="Helical" evidence="2">
    <location>
        <begin position="79"/>
        <end position="101"/>
    </location>
</feature>
<keyword evidence="2" id="KW-1133">Transmembrane helix</keyword>
<feature type="region of interest" description="Disordered" evidence="1">
    <location>
        <begin position="1"/>
        <end position="27"/>
    </location>
</feature>
<gene>
    <name evidence="3" type="ORF">LARSCL_LOCUS22314</name>
</gene>
<reference evidence="3 4" key="1">
    <citation type="submission" date="2024-04" db="EMBL/GenBank/DDBJ databases">
        <authorList>
            <person name="Rising A."/>
            <person name="Reimegard J."/>
            <person name="Sonavane S."/>
            <person name="Akerstrom W."/>
            <person name="Nylinder S."/>
            <person name="Hedman E."/>
            <person name="Kallberg Y."/>
        </authorList>
    </citation>
    <scope>NUCLEOTIDE SEQUENCE [LARGE SCALE GENOMIC DNA]</scope>
</reference>
<comment type="caution">
    <text evidence="3">The sequence shown here is derived from an EMBL/GenBank/DDBJ whole genome shotgun (WGS) entry which is preliminary data.</text>
</comment>
<evidence type="ECO:0000313" key="4">
    <source>
        <dbReference type="Proteomes" id="UP001497382"/>
    </source>
</evidence>
<accession>A0AAV2C0F2</accession>
<feature type="non-terminal residue" evidence="3">
    <location>
        <position position="1"/>
    </location>
</feature>
<name>A0AAV2C0F2_9ARAC</name>
<organism evidence="3 4">
    <name type="scientific">Larinioides sclopetarius</name>
    <dbReference type="NCBI Taxonomy" id="280406"/>
    <lineage>
        <taxon>Eukaryota</taxon>
        <taxon>Metazoa</taxon>
        <taxon>Ecdysozoa</taxon>
        <taxon>Arthropoda</taxon>
        <taxon>Chelicerata</taxon>
        <taxon>Arachnida</taxon>
        <taxon>Araneae</taxon>
        <taxon>Araneomorphae</taxon>
        <taxon>Entelegynae</taxon>
        <taxon>Araneoidea</taxon>
        <taxon>Araneidae</taxon>
        <taxon>Larinioides</taxon>
    </lineage>
</organism>
<dbReference type="AlphaFoldDB" id="A0AAV2C0F2"/>
<protein>
    <submittedName>
        <fullName evidence="3">Uncharacterized protein</fullName>
    </submittedName>
</protein>
<keyword evidence="4" id="KW-1185">Reference proteome</keyword>
<proteinExistence type="predicted"/>
<feature type="compositionally biased region" description="Basic and acidic residues" evidence="1">
    <location>
        <begin position="1"/>
        <end position="11"/>
    </location>
</feature>
<evidence type="ECO:0000256" key="1">
    <source>
        <dbReference type="SAM" id="MobiDB-lite"/>
    </source>
</evidence>
<evidence type="ECO:0000313" key="3">
    <source>
        <dbReference type="EMBL" id="CAL1301098.1"/>
    </source>
</evidence>